<dbReference type="SUPFAM" id="SSF50978">
    <property type="entry name" value="WD40 repeat-like"/>
    <property type="match status" value="1"/>
</dbReference>
<dbReference type="PROSITE" id="PS50012">
    <property type="entry name" value="RCC1_3"/>
    <property type="match status" value="5"/>
</dbReference>
<feature type="region of interest" description="Disordered" evidence="3">
    <location>
        <begin position="385"/>
        <end position="458"/>
    </location>
</feature>
<evidence type="ECO:0000256" key="1">
    <source>
        <dbReference type="ARBA" id="ARBA00022737"/>
    </source>
</evidence>
<feature type="compositionally biased region" description="Basic and acidic residues" evidence="3">
    <location>
        <begin position="409"/>
        <end position="420"/>
    </location>
</feature>
<dbReference type="Pfam" id="PF25390">
    <property type="entry name" value="WD40_RLD"/>
    <property type="match status" value="1"/>
</dbReference>
<dbReference type="Gene3D" id="2.130.10.30">
    <property type="entry name" value="Regulator of chromosome condensation 1/beta-lactamase-inhibitor protein II"/>
    <property type="match status" value="2"/>
</dbReference>
<dbReference type="PANTHER" id="PTHR22872">
    <property type="entry name" value="BTK-BINDING PROTEIN-RELATED"/>
    <property type="match status" value="1"/>
</dbReference>
<dbReference type="OrthoDB" id="16281at2759"/>
<feature type="region of interest" description="Disordered" evidence="3">
    <location>
        <begin position="758"/>
        <end position="784"/>
    </location>
</feature>
<dbReference type="Pfam" id="PF13540">
    <property type="entry name" value="RCC1_2"/>
    <property type="match status" value="1"/>
</dbReference>
<dbReference type="InterPro" id="IPR036322">
    <property type="entry name" value="WD40_repeat_dom_sf"/>
</dbReference>
<dbReference type="PRINTS" id="PR00633">
    <property type="entry name" value="RCCNDNSATION"/>
</dbReference>
<evidence type="ECO:0000256" key="2">
    <source>
        <dbReference type="PROSITE-ProRule" id="PRU00235"/>
    </source>
</evidence>
<feature type="domain" description="RCC1-like" evidence="4">
    <location>
        <begin position="814"/>
        <end position="1035"/>
    </location>
</feature>
<keyword evidence="6" id="KW-1185">Reference proteome</keyword>
<evidence type="ECO:0000313" key="6">
    <source>
        <dbReference type="Proteomes" id="UP000838412"/>
    </source>
</evidence>
<feature type="compositionally biased region" description="Acidic residues" evidence="3">
    <location>
        <begin position="1241"/>
        <end position="1263"/>
    </location>
</feature>
<dbReference type="SUPFAM" id="SSF50985">
    <property type="entry name" value="RCC1/BLIP-II"/>
    <property type="match status" value="2"/>
</dbReference>
<feature type="compositionally biased region" description="Basic and acidic residues" evidence="3">
    <location>
        <begin position="428"/>
        <end position="439"/>
    </location>
</feature>
<dbReference type="PANTHER" id="PTHR22872:SF2">
    <property type="entry name" value="INHIBITOR OF BRUTON TYROSINE KINASE"/>
    <property type="match status" value="1"/>
</dbReference>
<dbReference type="PROSITE" id="PS00626">
    <property type="entry name" value="RCC1_2"/>
    <property type="match status" value="2"/>
</dbReference>
<proteinExistence type="predicted"/>
<feature type="repeat" description="RCC1" evidence="2">
    <location>
        <begin position="905"/>
        <end position="956"/>
    </location>
</feature>
<feature type="compositionally biased region" description="Basic and acidic residues" evidence="3">
    <location>
        <begin position="388"/>
        <end position="401"/>
    </location>
</feature>
<reference evidence="5" key="1">
    <citation type="submission" date="2022-01" db="EMBL/GenBank/DDBJ databases">
        <authorList>
            <person name="Braso-Vives M."/>
        </authorList>
    </citation>
    <scope>NUCLEOTIDE SEQUENCE</scope>
</reference>
<accession>A0A8K0EXF4</accession>
<organism evidence="5 6">
    <name type="scientific">Branchiostoma lanceolatum</name>
    <name type="common">Common lancelet</name>
    <name type="synonym">Amphioxus lanceolatum</name>
    <dbReference type="NCBI Taxonomy" id="7740"/>
    <lineage>
        <taxon>Eukaryota</taxon>
        <taxon>Metazoa</taxon>
        <taxon>Chordata</taxon>
        <taxon>Cephalochordata</taxon>
        <taxon>Leptocardii</taxon>
        <taxon>Amphioxiformes</taxon>
        <taxon>Branchiostomatidae</taxon>
        <taxon>Branchiostoma</taxon>
    </lineage>
</organism>
<dbReference type="Proteomes" id="UP000838412">
    <property type="component" value="Chromosome 5"/>
</dbReference>
<gene>
    <name evidence="5" type="primary">HERC1</name>
    <name evidence="5" type="ORF">BLAG_LOCUS19839</name>
</gene>
<feature type="repeat" description="RCC1" evidence="2">
    <location>
        <begin position="957"/>
        <end position="1006"/>
    </location>
</feature>
<sequence>MKTPLFEVVSQLRTRPAAPKRGVSGSSGPSIQLCNWWQEGKRALLVLLCDNGFLLLQHIVEGRKVNTRQLPWFQHPGKAIRAMTLDPRGTWLVCASVRGYLYIVPALLLLDPSAAVKVVWNKDDVTEVKPTVRHAPPTCIEWWYTFDDKQIAIIGTEIGELVFVDLILGREVASTQVREHVATMDLIRDDNHSTVHLLVQTQSGIQWRLLLEQRSSILPESPGTASGLGFEMIDAIDSFLHTDELRPEFMPKVLNQFTDDVRLSVQQAKGCSLLMAQDRSRAVCKVYDSGLQRSALYVYRLPLDSSHILLTDRLMFVTTATRDTQVKLNVVSNQMSETSAEESQTEETNMHSVIQSFTLPPQEQVIALYRKTFPPDLLNKLESLHSQSQERIHGNQSEDKGVLASQSQDRIRGNQSEEKSVLASQSQDRIHGNQSDEKGVLASQSAKDSPSSSMNVDQSEADLTKMDFSQGTLLEGCVVVTTAGVYECRPRTVPEQLFLDLAVKAGDTASAEKLGITLGLDMNMLYEVSADCMLSQGEVAQAVKLYQLSKAPHSKRIKKLAQYGHMTEVMTHLKQVLSKPGELPAKEEKQLCDCALHCYTQQLLQHPDRPAIVESFREFLMDNFHYDEQAALQLLASQGLQELLFEVAKARALVPTALELLAQHGTLYLSGTILSDLLSKGYSQAICTAAAGAFLKALSSGEMVRVLLTQPDLALAHTGMLYSCIPQLEDSTLLGLARVFDPSKPLVSRALHMARARHRTTSSSSVMSISSMDSDQSHPDGGGRAANTRELVQFFLYVLIVLNYRRDHHCESGGPETTEEVPVKRKPPLSQAAVVSCGQQHMALLTEEGVYTWGKAHLGRLGHGHLLGDSGYVPPMRVETLSIQQVQVISVSCGQDHTLALCENGQVYAWGSSTYGQLGLGDWDRQTHPTLVTHLKDVFCVAVTTGQYHSAALDGEGRVWTWGWGVHGQLGQGNAENLNKPHVVAAVQNAVQVSTGYAHTAVLTRSGEVFTFGCGLHGQLGHGSTDKVSVPQRVQGIMGKVAQVACGLFHTVIITSSQQVYTFGRHPQVWKQYLQNSRRQARASTSYTQSPAKHAMGLSGELFKPLWVQCRVEGRIRQVAAGAVHNLLLTSSGEVFSWGMNNCGQLGHGGRSEVTIPKVVHALSGRPVVAIAAGEDFSAAVDRSGKVWVWGRNSHGQLGIDMKQSSSSSSSSLGMQMSFIGRDVLTPLQLQGIPGAIVLREEEDNDVNVEDEESLEDPDDEPGLPDLSTVDKGGPSYGRQALKAAIQHLRTFYQPHDVVRLCQDYEDWASVADIYDELNLFPQALVYRLKAMRRANSDISSDEAVNHVDSYITMVIEDSTGAQDSSQRYLQLLEGMVEFWQEESLETVGLEPVLETHLSTLACPLFIVLHRRNREAQTAGETTAAAAPAAQAVRFSTGFHLKLTSAVTQQITQGKVPLEQEEALQEAILGSNHSSLLPLPSNSDNLVPEDKLWQEIMHNLQKDAGKRGYIQLSQNEAEAVFGDPRPKEESRIPQKAMFFTCGHSYREEDYREEVYRFESRMKTHGAPLPLTTRLLCDHFNTNTQIPMACPKCVLNTVLND</sequence>
<evidence type="ECO:0000313" key="5">
    <source>
        <dbReference type="EMBL" id="CAH1266148.1"/>
    </source>
</evidence>
<dbReference type="InterPro" id="IPR009091">
    <property type="entry name" value="RCC1/BLIP-II"/>
</dbReference>
<name>A0A8K0EXF4_BRALA</name>
<keyword evidence="1" id="KW-0677">Repeat</keyword>
<feature type="region of interest" description="Disordered" evidence="3">
    <location>
        <begin position="1241"/>
        <end position="1272"/>
    </location>
</feature>
<feature type="repeat" description="RCC1" evidence="2">
    <location>
        <begin position="1133"/>
        <end position="1184"/>
    </location>
</feature>
<dbReference type="InterPro" id="IPR058923">
    <property type="entry name" value="RCC1-like_dom"/>
</dbReference>
<dbReference type="EMBL" id="OV696690">
    <property type="protein sequence ID" value="CAH1266148.1"/>
    <property type="molecule type" value="Genomic_DNA"/>
</dbReference>
<feature type="repeat" description="RCC1" evidence="2">
    <location>
        <begin position="1007"/>
        <end position="1057"/>
    </location>
</feature>
<feature type="compositionally biased region" description="Low complexity" evidence="3">
    <location>
        <begin position="443"/>
        <end position="453"/>
    </location>
</feature>
<dbReference type="Pfam" id="PF00415">
    <property type="entry name" value="RCC1"/>
    <property type="match status" value="1"/>
</dbReference>
<dbReference type="InterPro" id="IPR000408">
    <property type="entry name" value="Reg_chr_condens"/>
</dbReference>
<evidence type="ECO:0000259" key="4">
    <source>
        <dbReference type="Pfam" id="PF25390"/>
    </source>
</evidence>
<evidence type="ECO:0000256" key="3">
    <source>
        <dbReference type="SAM" id="MobiDB-lite"/>
    </source>
</evidence>
<dbReference type="InterPro" id="IPR051625">
    <property type="entry name" value="Signaling_Regulatory_Domain"/>
</dbReference>
<protein>
    <submittedName>
        <fullName evidence="5">HERC1 protein</fullName>
    </submittedName>
</protein>
<feature type="repeat" description="RCC1" evidence="2">
    <location>
        <begin position="848"/>
        <end position="904"/>
    </location>
</feature>
<feature type="compositionally biased region" description="Low complexity" evidence="3">
    <location>
        <begin position="761"/>
        <end position="774"/>
    </location>
</feature>